<dbReference type="Proteomes" id="UP001500141">
    <property type="component" value="Unassembled WGS sequence"/>
</dbReference>
<sequence>MLYFNLMRLFLFFLIQLLSCFVGFSQKHLGIVLDATNERPLELVTILNVNNSKSCFSKSNGEFIIAGKKHDSLKISFVGYKTVKILFDGKEESIDTIYLYPETYSLDEVAIKNKKYAAPIKITAKKNNEKEEYFGFQFGTEHVNYIENVGGHAGKITSISFPLSKAAKYNPDIKEWKLDYISDFKISFYEYDRINDKPGKLINTESIIVSPGNKTQIYEVNLEKYNIDFPLDGVCVGVEVYNSNYKNPKTTFASIAPGIKFIKKTSIRKVESWVRYNRPNFKDEFKKTGINGRTKIRFYESMAIDIKVKFEK</sequence>
<reference evidence="2" key="1">
    <citation type="journal article" date="2019" name="Int. J. Syst. Evol. Microbiol.">
        <title>The Global Catalogue of Microorganisms (GCM) 10K type strain sequencing project: providing services to taxonomists for standard genome sequencing and annotation.</title>
        <authorList>
            <consortium name="The Broad Institute Genomics Platform"/>
            <consortium name="The Broad Institute Genome Sequencing Center for Infectious Disease"/>
            <person name="Wu L."/>
            <person name="Ma J."/>
        </authorList>
    </citation>
    <scope>NUCLEOTIDE SEQUENCE [LARGE SCALE GENOMIC DNA]</scope>
    <source>
        <strain evidence="2">JCM 18198</strain>
    </source>
</reference>
<dbReference type="SUPFAM" id="SSF49464">
    <property type="entry name" value="Carboxypeptidase regulatory domain-like"/>
    <property type="match status" value="1"/>
</dbReference>
<dbReference type="InterPro" id="IPR008969">
    <property type="entry name" value="CarboxyPept-like_regulatory"/>
</dbReference>
<protein>
    <submittedName>
        <fullName evidence="1">Carboxypeptidase-like regulatory domain-containing protein</fullName>
    </submittedName>
</protein>
<proteinExistence type="predicted"/>
<gene>
    <name evidence="1" type="ORF">GCM10023230_03730</name>
</gene>
<comment type="caution">
    <text evidence="1">The sequence shown here is derived from an EMBL/GenBank/DDBJ whole genome shotgun (WGS) entry which is preliminary data.</text>
</comment>
<keyword evidence="2" id="KW-1185">Reference proteome</keyword>
<dbReference type="EMBL" id="BAABIP010000007">
    <property type="protein sequence ID" value="GAA4758857.1"/>
    <property type="molecule type" value="Genomic_DNA"/>
</dbReference>
<evidence type="ECO:0000313" key="1">
    <source>
        <dbReference type="EMBL" id="GAA4758857.1"/>
    </source>
</evidence>
<accession>A0ABP8ZLH1</accession>
<dbReference type="Pfam" id="PF13715">
    <property type="entry name" value="CarbopepD_reg_2"/>
    <property type="match status" value="1"/>
</dbReference>
<evidence type="ECO:0000313" key="2">
    <source>
        <dbReference type="Proteomes" id="UP001500141"/>
    </source>
</evidence>
<name>A0ABP8ZLH1_9FLAO</name>
<organism evidence="1 2">
    <name type="scientific">Flavobacterium hankyongi</name>
    <dbReference type="NCBI Taxonomy" id="1176532"/>
    <lineage>
        <taxon>Bacteria</taxon>
        <taxon>Pseudomonadati</taxon>
        <taxon>Bacteroidota</taxon>
        <taxon>Flavobacteriia</taxon>
        <taxon>Flavobacteriales</taxon>
        <taxon>Flavobacteriaceae</taxon>
        <taxon>Flavobacterium</taxon>
    </lineage>
</organism>